<evidence type="ECO:0000313" key="3">
    <source>
        <dbReference type="EMBL" id="CAH8362589.1"/>
    </source>
</evidence>
<gene>
    <name evidence="3" type="ORF">ERUC_LOCUS28345</name>
</gene>
<protein>
    <submittedName>
        <fullName evidence="3">Uncharacterized protein</fullName>
    </submittedName>
</protein>
<keyword evidence="1" id="KW-0456">Lyase</keyword>
<sequence>MIACIASRITLVCLGAAGVKAVVAKSDAMIFFSNSVVTGEIYPLDSEVRVCNESRTGDVETVELREGHRVLVNYTTEREYKLKTTDDVGPMIDAWDFCLCQESLDDFVCICLISMSGMSDGT</sequence>
<reference evidence="3 4" key="1">
    <citation type="submission" date="2022-03" db="EMBL/GenBank/DDBJ databases">
        <authorList>
            <person name="Macdonald S."/>
            <person name="Ahmed S."/>
            <person name="Newling K."/>
        </authorList>
    </citation>
    <scope>NUCLEOTIDE SEQUENCE [LARGE SCALE GENOMIC DNA]</scope>
</reference>
<name>A0ABC8KUG1_ERUVS</name>
<dbReference type="SUPFAM" id="SSF52016">
    <property type="entry name" value="LeuD/IlvD-like"/>
    <property type="match status" value="1"/>
</dbReference>
<dbReference type="Gene3D" id="3.20.19.10">
    <property type="entry name" value="Aconitase, domain 4"/>
    <property type="match status" value="1"/>
</dbReference>
<comment type="caution">
    <text evidence="3">The sequence shown here is derived from an EMBL/GenBank/DDBJ whole genome shotgun (WGS) entry which is preliminary data.</text>
</comment>
<evidence type="ECO:0000313" key="4">
    <source>
        <dbReference type="Proteomes" id="UP001642260"/>
    </source>
</evidence>
<dbReference type="PANTHER" id="PTHR43345">
    <property type="entry name" value="3-ISOPROPYLMALATE DEHYDRATASE SMALL SUBUNIT 2-RELATED-RELATED"/>
    <property type="match status" value="1"/>
</dbReference>
<dbReference type="AlphaFoldDB" id="A0ABC8KUG1"/>
<keyword evidence="2" id="KW-0732">Signal</keyword>
<proteinExistence type="predicted"/>
<dbReference type="PANTHER" id="PTHR43345:SF8">
    <property type="entry name" value="3-ISOPROPYLMALATE DEHYDRATASE SMALL SUBUNIT 3"/>
    <property type="match status" value="1"/>
</dbReference>
<keyword evidence="4" id="KW-1185">Reference proteome</keyword>
<dbReference type="InterPro" id="IPR015928">
    <property type="entry name" value="Aconitase/3IPM_dehydase_swvl"/>
</dbReference>
<dbReference type="EMBL" id="CAKOAT010335154">
    <property type="protein sequence ID" value="CAH8362589.1"/>
    <property type="molecule type" value="Genomic_DNA"/>
</dbReference>
<organism evidence="3 4">
    <name type="scientific">Eruca vesicaria subsp. sativa</name>
    <name type="common">Garden rocket</name>
    <name type="synonym">Eruca sativa</name>
    <dbReference type="NCBI Taxonomy" id="29727"/>
    <lineage>
        <taxon>Eukaryota</taxon>
        <taxon>Viridiplantae</taxon>
        <taxon>Streptophyta</taxon>
        <taxon>Embryophyta</taxon>
        <taxon>Tracheophyta</taxon>
        <taxon>Spermatophyta</taxon>
        <taxon>Magnoliopsida</taxon>
        <taxon>eudicotyledons</taxon>
        <taxon>Gunneridae</taxon>
        <taxon>Pentapetalae</taxon>
        <taxon>rosids</taxon>
        <taxon>malvids</taxon>
        <taxon>Brassicales</taxon>
        <taxon>Brassicaceae</taxon>
        <taxon>Brassiceae</taxon>
        <taxon>Eruca</taxon>
    </lineage>
</organism>
<accession>A0ABC8KUG1</accession>
<dbReference type="GO" id="GO:0016829">
    <property type="term" value="F:lyase activity"/>
    <property type="evidence" value="ECO:0007669"/>
    <property type="project" value="UniProtKB-KW"/>
</dbReference>
<evidence type="ECO:0000256" key="1">
    <source>
        <dbReference type="ARBA" id="ARBA00023239"/>
    </source>
</evidence>
<dbReference type="InterPro" id="IPR050075">
    <property type="entry name" value="LeuD"/>
</dbReference>
<evidence type="ECO:0000256" key="2">
    <source>
        <dbReference type="SAM" id="SignalP"/>
    </source>
</evidence>
<feature type="signal peptide" evidence="2">
    <location>
        <begin position="1"/>
        <end position="21"/>
    </location>
</feature>
<dbReference type="Proteomes" id="UP001642260">
    <property type="component" value="Unassembled WGS sequence"/>
</dbReference>
<feature type="chain" id="PRO_5044794881" evidence="2">
    <location>
        <begin position="22"/>
        <end position="122"/>
    </location>
</feature>